<evidence type="ECO:0000259" key="1">
    <source>
        <dbReference type="PROSITE" id="PS50835"/>
    </source>
</evidence>
<dbReference type="Gene3D" id="2.60.40.10">
    <property type="entry name" value="Immunoglobulins"/>
    <property type="match status" value="1"/>
</dbReference>
<dbReference type="InterPro" id="IPR013151">
    <property type="entry name" value="Immunoglobulin_dom"/>
</dbReference>
<dbReference type="InterPro" id="IPR037448">
    <property type="entry name" value="Zig-8"/>
</dbReference>
<dbReference type="Pfam" id="PF00047">
    <property type="entry name" value="ig"/>
    <property type="match status" value="1"/>
</dbReference>
<dbReference type="GO" id="GO:0050808">
    <property type="term" value="P:synapse organization"/>
    <property type="evidence" value="ECO:0007669"/>
    <property type="project" value="TreeGrafter"/>
</dbReference>
<feature type="non-terminal residue" evidence="2">
    <location>
        <position position="125"/>
    </location>
</feature>
<name>A0AAN8X9L0_HALRR</name>
<dbReference type="CDD" id="cd00096">
    <property type="entry name" value="Ig"/>
    <property type="match status" value="1"/>
</dbReference>
<dbReference type="InterPro" id="IPR036179">
    <property type="entry name" value="Ig-like_dom_sf"/>
</dbReference>
<dbReference type="PANTHER" id="PTHR23279:SF36">
    <property type="entry name" value="DEFECTIVE PROBOSCIS EXTENSION RESPONSE 9, ISOFORM A"/>
    <property type="match status" value="1"/>
</dbReference>
<accession>A0AAN8X9L0</accession>
<dbReference type="InterPro" id="IPR013783">
    <property type="entry name" value="Ig-like_fold"/>
</dbReference>
<reference evidence="2 3" key="1">
    <citation type="submission" date="2023-11" db="EMBL/GenBank/DDBJ databases">
        <title>Halocaridina rubra genome assembly.</title>
        <authorList>
            <person name="Smith C."/>
        </authorList>
    </citation>
    <scope>NUCLEOTIDE SEQUENCE [LARGE SCALE GENOMIC DNA]</scope>
    <source>
        <strain evidence="2">EP-1</strain>
        <tissue evidence="2">Whole</tissue>
    </source>
</reference>
<dbReference type="SMART" id="SM00409">
    <property type="entry name" value="IG"/>
    <property type="match status" value="1"/>
</dbReference>
<comment type="caution">
    <text evidence="2">The sequence shown here is derived from an EMBL/GenBank/DDBJ whole genome shotgun (WGS) entry which is preliminary data.</text>
</comment>
<evidence type="ECO:0000313" key="3">
    <source>
        <dbReference type="Proteomes" id="UP001381693"/>
    </source>
</evidence>
<dbReference type="SUPFAM" id="SSF48726">
    <property type="entry name" value="Immunoglobulin"/>
    <property type="match status" value="1"/>
</dbReference>
<proteinExistence type="predicted"/>
<keyword evidence="3" id="KW-1185">Reference proteome</keyword>
<dbReference type="Proteomes" id="UP001381693">
    <property type="component" value="Unassembled WGS sequence"/>
</dbReference>
<sequence>MVLIEGPMERYIQRGSVLALTCVIHHPRGQPPNQVLWFHGTINIDYDSPRGGISVQTEIFPKRTISKVIVSNVKKSDTGEYSCSPSDYTPAVTYVHVQNGQQDAAVQQVGLSSALLSSSRSQLIM</sequence>
<dbReference type="InterPro" id="IPR003599">
    <property type="entry name" value="Ig_sub"/>
</dbReference>
<dbReference type="PROSITE" id="PS50835">
    <property type="entry name" value="IG_LIKE"/>
    <property type="match status" value="1"/>
</dbReference>
<dbReference type="PANTHER" id="PTHR23279">
    <property type="entry name" value="DEFECTIVE PROBOSCIS EXTENSION RESPONSE DPR -RELATED"/>
    <property type="match status" value="1"/>
</dbReference>
<dbReference type="InterPro" id="IPR007110">
    <property type="entry name" value="Ig-like_dom"/>
</dbReference>
<organism evidence="2 3">
    <name type="scientific">Halocaridina rubra</name>
    <name type="common">Hawaiian red shrimp</name>
    <dbReference type="NCBI Taxonomy" id="373956"/>
    <lineage>
        <taxon>Eukaryota</taxon>
        <taxon>Metazoa</taxon>
        <taxon>Ecdysozoa</taxon>
        <taxon>Arthropoda</taxon>
        <taxon>Crustacea</taxon>
        <taxon>Multicrustacea</taxon>
        <taxon>Malacostraca</taxon>
        <taxon>Eumalacostraca</taxon>
        <taxon>Eucarida</taxon>
        <taxon>Decapoda</taxon>
        <taxon>Pleocyemata</taxon>
        <taxon>Caridea</taxon>
        <taxon>Atyoidea</taxon>
        <taxon>Atyidae</taxon>
        <taxon>Halocaridina</taxon>
    </lineage>
</organism>
<evidence type="ECO:0000313" key="2">
    <source>
        <dbReference type="EMBL" id="KAK7074524.1"/>
    </source>
</evidence>
<dbReference type="EMBL" id="JAXCGZ010011552">
    <property type="protein sequence ID" value="KAK7074524.1"/>
    <property type="molecule type" value="Genomic_DNA"/>
</dbReference>
<gene>
    <name evidence="2" type="ORF">SK128_020121</name>
</gene>
<dbReference type="GO" id="GO:0032589">
    <property type="term" value="C:neuron projection membrane"/>
    <property type="evidence" value="ECO:0007669"/>
    <property type="project" value="TreeGrafter"/>
</dbReference>
<protein>
    <recommendedName>
        <fullName evidence="1">Ig-like domain-containing protein</fullName>
    </recommendedName>
</protein>
<dbReference type="AlphaFoldDB" id="A0AAN8X9L0"/>
<feature type="domain" description="Ig-like" evidence="1">
    <location>
        <begin position="1"/>
        <end position="93"/>
    </location>
</feature>